<evidence type="ECO:0000256" key="1">
    <source>
        <dbReference type="ARBA" id="ARBA00004429"/>
    </source>
</evidence>
<dbReference type="Pfam" id="PF00528">
    <property type="entry name" value="BPD_transp_1"/>
    <property type="match status" value="1"/>
</dbReference>
<feature type="domain" description="ABC transmembrane type-1" evidence="9">
    <location>
        <begin position="74"/>
        <end position="262"/>
    </location>
</feature>
<dbReference type="RefSeq" id="WP_347286896.1">
    <property type="nucleotide sequence ID" value="NZ_JAUZQE010000013.1"/>
</dbReference>
<name>A0ABU1D5Q7_9BURK</name>
<proteinExistence type="inferred from homology"/>
<reference evidence="10 11" key="1">
    <citation type="submission" date="2023-08" db="EMBL/GenBank/DDBJ databases">
        <title>Alcaligenaceae gen. nov., a novel taxon isolated from the sludge of Yixing Pesticide Factory.</title>
        <authorList>
            <person name="Ruan L."/>
        </authorList>
    </citation>
    <scope>NUCLEOTIDE SEQUENCE [LARGE SCALE GENOMIC DNA]</scope>
    <source>
        <strain evidence="10 11">LG-2</strain>
    </source>
</reference>
<accession>A0ABU1D5Q7</accession>
<evidence type="ECO:0000256" key="3">
    <source>
        <dbReference type="ARBA" id="ARBA00022475"/>
    </source>
</evidence>
<feature type="transmembrane region" description="Helical" evidence="8">
    <location>
        <begin position="109"/>
        <end position="133"/>
    </location>
</feature>
<dbReference type="CDD" id="cd06261">
    <property type="entry name" value="TM_PBP2"/>
    <property type="match status" value="1"/>
</dbReference>
<dbReference type="Proteomes" id="UP001232156">
    <property type="component" value="Unassembled WGS sequence"/>
</dbReference>
<dbReference type="InterPro" id="IPR035906">
    <property type="entry name" value="MetI-like_sf"/>
</dbReference>
<dbReference type="PANTHER" id="PTHR43357:SF4">
    <property type="entry name" value="INNER MEMBRANE ABC TRANSPORTER PERMEASE PROTEIN YDCV"/>
    <property type="match status" value="1"/>
</dbReference>
<evidence type="ECO:0000256" key="5">
    <source>
        <dbReference type="ARBA" id="ARBA00022692"/>
    </source>
</evidence>
<evidence type="ECO:0000256" key="6">
    <source>
        <dbReference type="ARBA" id="ARBA00022989"/>
    </source>
</evidence>
<dbReference type="EMBL" id="JAUZQE010000013">
    <property type="protein sequence ID" value="MDR4125779.1"/>
    <property type="molecule type" value="Genomic_DNA"/>
</dbReference>
<evidence type="ECO:0000256" key="8">
    <source>
        <dbReference type="RuleBase" id="RU363032"/>
    </source>
</evidence>
<feature type="transmembrane region" description="Helical" evidence="8">
    <location>
        <begin position="20"/>
        <end position="43"/>
    </location>
</feature>
<sequence length="271" mass="29174">MTPAFPPYASLIERIWHHALNVLCVLVLVFLLLPILVIIPLSFSSGSLLLYPIPEFSLKWYQALLESEDWMRATRNSFIVAPAATLIATVLGTMAALGLHRTQFPGKGALMAVLISPMIVPLVVVGVGIYLFYAPYGLTSSYTGLILAHAALGAPFVVTTVTATLQGFDYNLVRASNSLGASPLYGFFTISLPLLAPGVIAGALFAFATSFDEVVVTLFLAGPQQVTLPRQMFTGIRENISPIIAAVATVLIVLSTALLLTLEWLRGRSRR</sequence>
<dbReference type="Gene3D" id="1.10.3720.10">
    <property type="entry name" value="MetI-like"/>
    <property type="match status" value="1"/>
</dbReference>
<dbReference type="PROSITE" id="PS50928">
    <property type="entry name" value="ABC_TM1"/>
    <property type="match status" value="1"/>
</dbReference>
<keyword evidence="4" id="KW-0997">Cell inner membrane</keyword>
<evidence type="ECO:0000313" key="11">
    <source>
        <dbReference type="Proteomes" id="UP001232156"/>
    </source>
</evidence>
<comment type="similarity">
    <text evidence="8">Belongs to the binding-protein-dependent transport system permease family.</text>
</comment>
<evidence type="ECO:0000259" key="9">
    <source>
        <dbReference type="PROSITE" id="PS50928"/>
    </source>
</evidence>
<comment type="caution">
    <text evidence="10">The sequence shown here is derived from an EMBL/GenBank/DDBJ whole genome shotgun (WGS) entry which is preliminary data.</text>
</comment>
<evidence type="ECO:0000313" key="10">
    <source>
        <dbReference type="EMBL" id="MDR4125779.1"/>
    </source>
</evidence>
<feature type="transmembrane region" description="Helical" evidence="8">
    <location>
        <begin position="185"/>
        <end position="208"/>
    </location>
</feature>
<dbReference type="InterPro" id="IPR000515">
    <property type="entry name" value="MetI-like"/>
</dbReference>
<keyword evidence="3" id="KW-1003">Cell membrane</keyword>
<evidence type="ECO:0000256" key="7">
    <source>
        <dbReference type="ARBA" id="ARBA00023136"/>
    </source>
</evidence>
<keyword evidence="2 8" id="KW-0813">Transport</keyword>
<evidence type="ECO:0000256" key="2">
    <source>
        <dbReference type="ARBA" id="ARBA00022448"/>
    </source>
</evidence>
<feature type="transmembrane region" description="Helical" evidence="8">
    <location>
        <begin position="240"/>
        <end position="262"/>
    </location>
</feature>
<feature type="transmembrane region" description="Helical" evidence="8">
    <location>
        <begin position="78"/>
        <end position="97"/>
    </location>
</feature>
<keyword evidence="7 8" id="KW-0472">Membrane</keyword>
<organism evidence="10 11">
    <name type="scientific">Yanghanlia caeni</name>
    <dbReference type="NCBI Taxonomy" id="3064283"/>
    <lineage>
        <taxon>Bacteria</taxon>
        <taxon>Pseudomonadati</taxon>
        <taxon>Pseudomonadota</taxon>
        <taxon>Betaproteobacteria</taxon>
        <taxon>Burkholderiales</taxon>
        <taxon>Alcaligenaceae</taxon>
        <taxon>Yanghanlia</taxon>
    </lineage>
</organism>
<protein>
    <submittedName>
        <fullName evidence="10">ABC transporter permease</fullName>
    </submittedName>
</protein>
<dbReference type="SUPFAM" id="SSF161098">
    <property type="entry name" value="MetI-like"/>
    <property type="match status" value="1"/>
</dbReference>
<keyword evidence="5 8" id="KW-0812">Transmembrane</keyword>
<dbReference type="PANTHER" id="PTHR43357">
    <property type="entry name" value="INNER MEMBRANE ABC TRANSPORTER PERMEASE PROTEIN YDCV"/>
    <property type="match status" value="1"/>
</dbReference>
<feature type="transmembrane region" description="Helical" evidence="8">
    <location>
        <begin position="145"/>
        <end position="165"/>
    </location>
</feature>
<comment type="subcellular location">
    <subcellularLocation>
        <location evidence="1">Cell inner membrane</location>
        <topology evidence="1">Multi-pass membrane protein</topology>
    </subcellularLocation>
    <subcellularLocation>
        <location evidence="8">Cell membrane</location>
        <topology evidence="8">Multi-pass membrane protein</topology>
    </subcellularLocation>
</comment>
<keyword evidence="6 8" id="KW-1133">Transmembrane helix</keyword>
<gene>
    <name evidence="10" type="ORF">Q8947_07245</name>
</gene>
<keyword evidence="11" id="KW-1185">Reference proteome</keyword>
<evidence type="ECO:0000256" key="4">
    <source>
        <dbReference type="ARBA" id="ARBA00022519"/>
    </source>
</evidence>